<dbReference type="SMART" id="SM00468">
    <property type="entry name" value="PreSET"/>
    <property type="match status" value="1"/>
</dbReference>
<keyword evidence="2" id="KW-0158">Chromosome</keyword>
<dbReference type="GO" id="GO:0000775">
    <property type="term" value="C:chromosome, centromeric region"/>
    <property type="evidence" value="ECO:0007669"/>
    <property type="project" value="UniProtKB-SubCell"/>
</dbReference>
<keyword evidence="5" id="KW-0949">S-adenosyl-L-methionine</keyword>
<dbReference type="EMBL" id="CABPRJ010000001">
    <property type="protein sequence ID" value="VVC24191.1"/>
    <property type="molecule type" value="Genomic_DNA"/>
</dbReference>
<evidence type="ECO:0000256" key="5">
    <source>
        <dbReference type="ARBA" id="ARBA00022691"/>
    </source>
</evidence>
<evidence type="ECO:0000256" key="6">
    <source>
        <dbReference type="ARBA" id="ARBA00022723"/>
    </source>
</evidence>
<dbReference type="GO" id="GO:0008270">
    <property type="term" value="F:zinc ion binding"/>
    <property type="evidence" value="ECO:0007669"/>
    <property type="project" value="InterPro"/>
</dbReference>
<dbReference type="GO" id="GO:0032259">
    <property type="term" value="P:methylation"/>
    <property type="evidence" value="ECO:0007669"/>
    <property type="project" value="UniProtKB-KW"/>
</dbReference>
<dbReference type="PANTHER" id="PTHR46223">
    <property type="entry name" value="HISTONE-LYSINE N-METHYLTRANSFERASE SUV39H"/>
    <property type="match status" value="1"/>
</dbReference>
<keyword evidence="7" id="KW-0862">Zinc</keyword>
<feature type="domain" description="SET" evidence="11">
    <location>
        <begin position="461"/>
        <end position="585"/>
    </location>
</feature>
<protein>
    <submittedName>
        <fullName evidence="13">Histone H3-K9 methyltransferase,Chromo/chromo shadow domain,SET domain,Pre-SET domain,Chromo</fullName>
    </submittedName>
</protein>
<feature type="domain" description="Chromo" evidence="10">
    <location>
        <begin position="193"/>
        <end position="268"/>
    </location>
</feature>
<evidence type="ECO:0000259" key="10">
    <source>
        <dbReference type="PROSITE" id="PS50013"/>
    </source>
</evidence>
<gene>
    <name evidence="13" type="ORF">CINCED_3A019974</name>
</gene>
<accession>A0A5E4M4B0</accession>
<organism evidence="13 14">
    <name type="scientific">Cinara cedri</name>
    <dbReference type="NCBI Taxonomy" id="506608"/>
    <lineage>
        <taxon>Eukaryota</taxon>
        <taxon>Metazoa</taxon>
        <taxon>Ecdysozoa</taxon>
        <taxon>Arthropoda</taxon>
        <taxon>Hexapoda</taxon>
        <taxon>Insecta</taxon>
        <taxon>Pterygota</taxon>
        <taxon>Neoptera</taxon>
        <taxon>Paraneoptera</taxon>
        <taxon>Hemiptera</taxon>
        <taxon>Sternorrhyncha</taxon>
        <taxon>Aphidomorpha</taxon>
        <taxon>Aphidoidea</taxon>
        <taxon>Aphididae</taxon>
        <taxon>Lachninae</taxon>
        <taxon>Cinara</taxon>
    </lineage>
</organism>
<proteinExistence type="predicted"/>
<dbReference type="Pfam" id="PF00856">
    <property type="entry name" value="SET"/>
    <property type="match status" value="1"/>
</dbReference>
<keyword evidence="4 13" id="KW-0808">Transferase</keyword>
<evidence type="ECO:0000259" key="11">
    <source>
        <dbReference type="PROSITE" id="PS50280"/>
    </source>
</evidence>
<dbReference type="Pfam" id="PF05033">
    <property type="entry name" value="Pre-SET"/>
    <property type="match status" value="1"/>
</dbReference>
<dbReference type="PANTHER" id="PTHR46223:SF4">
    <property type="entry name" value="HISTONE-LYSINE N-METHYLTRANSFERASE-RELATED"/>
    <property type="match status" value="1"/>
</dbReference>
<dbReference type="PROSITE" id="PS50280">
    <property type="entry name" value="SET"/>
    <property type="match status" value="1"/>
</dbReference>
<dbReference type="PROSITE" id="PS50867">
    <property type="entry name" value="PRE_SET"/>
    <property type="match status" value="1"/>
</dbReference>
<feature type="compositionally biased region" description="Polar residues" evidence="9">
    <location>
        <begin position="13"/>
        <end position="51"/>
    </location>
</feature>
<name>A0A5E4M4B0_9HEMI</name>
<keyword evidence="8" id="KW-0137">Centromere</keyword>
<dbReference type="SUPFAM" id="SSF54160">
    <property type="entry name" value="Chromo domain-like"/>
    <property type="match status" value="1"/>
</dbReference>
<evidence type="ECO:0000256" key="9">
    <source>
        <dbReference type="SAM" id="MobiDB-lite"/>
    </source>
</evidence>
<evidence type="ECO:0000313" key="14">
    <source>
        <dbReference type="Proteomes" id="UP000325440"/>
    </source>
</evidence>
<evidence type="ECO:0000256" key="4">
    <source>
        <dbReference type="ARBA" id="ARBA00022679"/>
    </source>
</evidence>
<dbReference type="SUPFAM" id="SSF82199">
    <property type="entry name" value="SET domain"/>
    <property type="match status" value="1"/>
</dbReference>
<dbReference type="InterPro" id="IPR001214">
    <property type="entry name" value="SET_dom"/>
</dbReference>
<dbReference type="Gene3D" id="2.40.50.40">
    <property type="match status" value="1"/>
</dbReference>
<reference evidence="13 14" key="1">
    <citation type="submission" date="2019-08" db="EMBL/GenBank/DDBJ databases">
        <authorList>
            <person name="Alioto T."/>
            <person name="Alioto T."/>
            <person name="Gomez Garrido J."/>
        </authorList>
    </citation>
    <scope>NUCLEOTIDE SEQUENCE [LARGE SCALE GENOMIC DNA]</scope>
</reference>
<dbReference type="InterPro" id="IPR000953">
    <property type="entry name" value="Chromo/chromo_shadow_dom"/>
</dbReference>
<dbReference type="PROSITE" id="PS50013">
    <property type="entry name" value="CHROMO_2"/>
    <property type="match status" value="1"/>
</dbReference>
<dbReference type="InterPro" id="IPR023780">
    <property type="entry name" value="Chromo_domain"/>
</dbReference>
<evidence type="ECO:0000256" key="1">
    <source>
        <dbReference type="ARBA" id="ARBA00004584"/>
    </source>
</evidence>
<evidence type="ECO:0000256" key="3">
    <source>
        <dbReference type="ARBA" id="ARBA00022603"/>
    </source>
</evidence>
<feature type="domain" description="Pre-SET" evidence="12">
    <location>
        <begin position="398"/>
        <end position="458"/>
    </location>
</feature>
<dbReference type="CDD" id="cd00024">
    <property type="entry name" value="CD_CSD"/>
    <property type="match status" value="1"/>
</dbReference>
<dbReference type="InterPro" id="IPR046341">
    <property type="entry name" value="SET_dom_sf"/>
</dbReference>
<dbReference type="SMART" id="SM00298">
    <property type="entry name" value="CHROMO"/>
    <property type="match status" value="1"/>
</dbReference>
<comment type="subcellular location">
    <subcellularLocation>
        <location evidence="1">Chromosome</location>
        <location evidence="1">Centromere</location>
    </subcellularLocation>
</comment>
<dbReference type="Proteomes" id="UP000325440">
    <property type="component" value="Unassembled WGS sequence"/>
</dbReference>
<dbReference type="AlphaFoldDB" id="A0A5E4M4B0"/>
<keyword evidence="6" id="KW-0479">Metal-binding</keyword>
<evidence type="ECO:0000259" key="12">
    <source>
        <dbReference type="PROSITE" id="PS50867"/>
    </source>
</evidence>
<evidence type="ECO:0000313" key="13">
    <source>
        <dbReference type="EMBL" id="VVC24191.1"/>
    </source>
</evidence>
<dbReference type="GO" id="GO:0005634">
    <property type="term" value="C:nucleus"/>
    <property type="evidence" value="ECO:0007669"/>
    <property type="project" value="InterPro"/>
</dbReference>
<dbReference type="InterPro" id="IPR007728">
    <property type="entry name" value="Pre-SET_dom"/>
</dbReference>
<dbReference type="InterPro" id="IPR016197">
    <property type="entry name" value="Chromo-like_dom_sf"/>
</dbReference>
<feature type="region of interest" description="Disordered" evidence="9">
    <location>
        <begin position="1"/>
        <end position="77"/>
    </location>
</feature>
<dbReference type="SMART" id="SM00317">
    <property type="entry name" value="SET"/>
    <property type="match status" value="1"/>
</dbReference>
<dbReference type="OrthoDB" id="1045173at2759"/>
<evidence type="ECO:0000256" key="7">
    <source>
        <dbReference type="ARBA" id="ARBA00022833"/>
    </source>
</evidence>
<evidence type="ECO:0000256" key="2">
    <source>
        <dbReference type="ARBA" id="ARBA00022454"/>
    </source>
</evidence>
<dbReference type="Pfam" id="PF00385">
    <property type="entry name" value="Chromo"/>
    <property type="match status" value="1"/>
</dbReference>
<sequence length="613" mass="70197">MSDTPSGKLRKQGVSNSNVTKLTPSSPEIISRHQATINKELENNSQKSTSCTKKRKPNESEKNVKATTSIGTSHPINTKKLKIQKVTKDQETLENNTRSPRKLLAPNYKNTNKFEYINSTVSNNKKSNDEKDKKEETLAKIDSNNEKFKLRCDDTAFLKMPTMSNDNADALYNFIISDDRARQYILNGKMLDLEIDKVYDLKGNAYDPKEIDKIVDHIIIFGVHYYLVKWKNWSKGFNTWECFDDLSNSQRLLGDYVADKTNDLNNFKPINGMHLMLSRKLISYFFDLFRTEDGLSLPSISPEDISGLFNSLDIGPQANQIKRKQALNLYLGTISLNSYRYCQLVALKQWEIDINVLSNSYLIKVENNMDLEGPPKSFVYVTKYVPRGNVDISNDPPIGCDCTKNCQFSKKCCNELSGYSRVYDANKCITVAPGCPIYECNRKCKCKSTCNNRVVQLGTTVNISIYKTRKCGWGIKTSQNIKKGQFIALYTGEVITINESEKRLQEKTSFLEYMWNLDFDDQHNFEYIIDGSNYANFTHFINHSCNANLNVYAVWINCLNRSLPELALFSSREISAGEQLTINYFSRCSKNNILKKTGIRCQCNMKNCQGYYF</sequence>
<dbReference type="Gene3D" id="2.170.270.10">
    <property type="entry name" value="SET domain"/>
    <property type="match status" value="1"/>
</dbReference>
<dbReference type="GO" id="GO:0046974">
    <property type="term" value="F:histone H3K9 methyltransferase activity"/>
    <property type="evidence" value="ECO:0007669"/>
    <property type="project" value="TreeGrafter"/>
</dbReference>
<keyword evidence="14" id="KW-1185">Reference proteome</keyword>
<dbReference type="InterPro" id="IPR050973">
    <property type="entry name" value="H3K9_Histone-Lys_N-MTase"/>
</dbReference>
<keyword evidence="3 13" id="KW-0489">Methyltransferase</keyword>
<evidence type="ECO:0000256" key="8">
    <source>
        <dbReference type="ARBA" id="ARBA00023328"/>
    </source>
</evidence>
<feature type="compositionally biased region" description="Polar residues" evidence="9">
    <location>
        <begin position="65"/>
        <end position="76"/>
    </location>
</feature>